<gene>
    <name evidence="2" type="ORF">H8B21_12140</name>
</gene>
<keyword evidence="1" id="KW-0812">Transmembrane</keyword>
<sequence>MQIGCTQMHPVTLTAIVIGLVIFGAQSVLYLERRHDRSRLGYLILLLLLLIFNTANGLLPNPTYDIPEYIQHIIVNTTRLGCSTSNNLFLFHY</sequence>
<keyword evidence="3" id="KW-1185">Reference proteome</keyword>
<reference evidence="2 3" key="1">
    <citation type="submission" date="2020-08" db="EMBL/GenBank/DDBJ databases">
        <title>Sphingobacterium sp. DN00404 isolated from aquaculture water.</title>
        <authorList>
            <person name="Zhang M."/>
        </authorList>
    </citation>
    <scope>NUCLEOTIDE SEQUENCE [LARGE SCALE GENOMIC DNA]</scope>
    <source>
        <strain evidence="2 3">KCTC 42746</strain>
    </source>
</reference>
<protein>
    <submittedName>
        <fullName evidence="2">Uncharacterized protein</fullName>
    </submittedName>
</protein>
<proteinExistence type="predicted"/>
<organism evidence="2 3">
    <name type="scientific">Sphingobacterium chuzhouense</name>
    <dbReference type="NCBI Taxonomy" id="1742264"/>
    <lineage>
        <taxon>Bacteria</taxon>
        <taxon>Pseudomonadati</taxon>
        <taxon>Bacteroidota</taxon>
        <taxon>Sphingobacteriia</taxon>
        <taxon>Sphingobacteriales</taxon>
        <taxon>Sphingobacteriaceae</taxon>
        <taxon>Sphingobacterium</taxon>
    </lineage>
</organism>
<accession>A0ABR7XT24</accession>
<dbReference type="EMBL" id="JACNYL010000003">
    <property type="protein sequence ID" value="MBD1422321.1"/>
    <property type="molecule type" value="Genomic_DNA"/>
</dbReference>
<feature type="transmembrane region" description="Helical" evidence="1">
    <location>
        <begin position="12"/>
        <end position="31"/>
    </location>
</feature>
<name>A0ABR7XT24_9SPHI</name>
<evidence type="ECO:0000256" key="1">
    <source>
        <dbReference type="SAM" id="Phobius"/>
    </source>
</evidence>
<evidence type="ECO:0000313" key="3">
    <source>
        <dbReference type="Proteomes" id="UP000651112"/>
    </source>
</evidence>
<comment type="caution">
    <text evidence="2">The sequence shown here is derived from an EMBL/GenBank/DDBJ whole genome shotgun (WGS) entry which is preliminary data.</text>
</comment>
<feature type="transmembrane region" description="Helical" evidence="1">
    <location>
        <begin position="40"/>
        <end position="59"/>
    </location>
</feature>
<evidence type="ECO:0000313" key="2">
    <source>
        <dbReference type="EMBL" id="MBD1422321.1"/>
    </source>
</evidence>
<dbReference type="RefSeq" id="WP_190314062.1">
    <property type="nucleotide sequence ID" value="NZ_JACNYL010000003.1"/>
</dbReference>
<keyword evidence="1" id="KW-0472">Membrane</keyword>
<keyword evidence="1" id="KW-1133">Transmembrane helix</keyword>
<dbReference type="Proteomes" id="UP000651112">
    <property type="component" value="Unassembled WGS sequence"/>
</dbReference>